<dbReference type="EMBL" id="CCAG010003625">
    <property type="status" value="NOT_ANNOTATED_CDS"/>
    <property type="molecule type" value="Genomic_DNA"/>
</dbReference>
<dbReference type="Proteomes" id="UP000092444">
    <property type="component" value="Unassembled WGS sequence"/>
</dbReference>
<protein>
    <submittedName>
        <fullName evidence="1">Uncharacterized protein</fullName>
    </submittedName>
</protein>
<dbReference type="VEuPathDB" id="VectorBase:GMOY003980"/>
<sequence>MLCKCKKYALFVVMQAIAEWDAIALERIGMSCDLTQYADVAAVVMQECKNFNYQVRAVTVARYFKEQDIDGMYLHLTDC</sequence>
<dbReference type="EnsemblMetazoa" id="GMOY003980-RA">
    <property type="protein sequence ID" value="GMOY003980-PA"/>
    <property type="gene ID" value="GMOY003980"/>
</dbReference>
<proteinExistence type="predicted"/>
<keyword evidence="2" id="KW-1185">Reference proteome</keyword>
<dbReference type="STRING" id="37546.A0A1B0FJL9"/>
<name>A0A1B0FJL9_GLOMM</name>
<evidence type="ECO:0000313" key="1">
    <source>
        <dbReference type="EnsemblMetazoa" id="GMOY003980-PA"/>
    </source>
</evidence>
<dbReference type="AlphaFoldDB" id="A0A1B0FJL9"/>
<reference evidence="1" key="1">
    <citation type="submission" date="2020-05" db="UniProtKB">
        <authorList>
            <consortium name="EnsemblMetazoa"/>
        </authorList>
    </citation>
    <scope>IDENTIFICATION</scope>
    <source>
        <strain evidence="1">Yale</strain>
    </source>
</reference>
<evidence type="ECO:0000313" key="2">
    <source>
        <dbReference type="Proteomes" id="UP000092444"/>
    </source>
</evidence>
<organism evidence="1 2">
    <name type="scientific">Glossina morsitans morsitans</name>
    <name type="common">Savannah tsetse fly</name>
    <dbReference type="NCBI Taxonomy" id="37546"/>
    <lineage>
        <taxon>Eukaryota</taxon>
        <taxon>Metazoa</taxon>
        <taxon>Ecdysozoa</taxon>
        <taxon>Arthropoda</taxon>
        <taxon>Hexapoda</taxon>
        <taxon>Insecta</taxon>
        <taxon>Pterygota</taxon>
        <taxon>Neoptera</taxon>
        <taxon>Endopterygota</taxon>
        <taxon>Diptera</taxon>
        <taxon>Brachycera</taxon>
        <taxon>Muscomorpha</taxon>
        <taxon>Hippoboscoidea</taxon>
        <taxon>Glossinidae</taxon>
        <taxon>Glossina</taxon>
    </lineage>
</organism>
<accession>A0A1B0FJL9</accession>